<reference evidence="2" key="1">
    <citation type="submission" date="2024-03" db="EMBL/GenBank/DDBJ databases">
        <title>The Complete Genome of 'Candidatus Phytoplasma fraxini' AshY1 from the Ash Yellows Group.</title>
        <authorList>
            <person name="Boehm J.W."/>
            <person name="Huettel B."/>
            <person name="Schneider B."/>
            <person name="Kube M."/>
        </authorList>
    </citation>
    <scope>NUCLEOTIDE SEQUENCE [LARGE SCALE GENOMIC DNA]</scope>
    <source>
        <strain evidence="2">AshY1</strain>
    </source>
</reference>
<organism evidence="2 3">
    <name type="scientific">Ash yellows phytoplasma</name>
    <dbReference type="NCBI Taxonomy" id="35780"/>
    <lineage>
        <taxon>Bacteria</taxon>
        <taxon>Bacillati</taxon>
        <taxon>Mycoplasmatota</taxon>
        <taxon>Mollicutes</taxon>
        <taxon>Acholeplasmatales</taxon>
        <taxon>Acholeplasmataceae</taxon>
        <taxon>Candidatus Phytoplasma</taxon>
        <taxon>16SrVII (Ash yellows group)</taxon>
    </lineage>
</organism>
<accession>A0ABZ2U971</accession>
<evidence type="ECO:0000259" key="1">
    <source>
        <dbReference type="Pfam" id="PF01637"/>
    </source>
</evidence>
<dbReference type="InterPro" id="IPR027417">
    <property type="entry name" value="P-loop_NTPase"/>
</dbReference>
<dbReference type="Gene3D" id="3.40.50.300">
    <property type="entry name" value="P-loop containing nucleotide triphosphate hydrolases"/>
    <property type="match status" value="1"/>
</dbReference>
<dbReference type="PANTHER" id="PTHR34704:SF1">
    <property type="entry name" value="ATPASE"/>
    <property type="match status" value="1"/>
</dbReference>
<gene>
    <name evidence="2" type="ORF">AshY1_04450</name>
</gene>
<dbReference type="EMBL" id="CP146843">
    <property type="protein sequence ID" value="WYY26553.1"/>
    <property type="molecule type" value="Genomic_DNA"/>
</dbReference>
<evidence type="ECO:0000313" key="3">
    <source>
        <dbReference type="Proteomes" id="UP001484199"/>
    </source>
</evidence>
<protein>
    <submittedName>
        <fullName evidence="2">ATPase</fullName>
    </submittedName>
</protein>
<proteinExistence type="predicted"/>
<name>A0ABZ2U971_ASHYP</name>
<dbReference type="Proteomes" id="UP001484199">
    <property type="component" value="Chromosome"/>
</dbReference>
<feature type="domain" description="ATPase" evidence="1">
    <location>
        <begin position="6"/>
        <end position="166"/>
    </location>
</feature>
<keyword evidence="3" id="KW-1185">Reference proteome</keyword>
<dbReference type="InterPro" id="IPR011579">
    <property type="entry name" value="ATPase_dom"/>
</dbReference>
<dbReference type="SUPFAM" id="SSF52540">
    <property type="entry name" value="P-loop containing nucleoside triphosphate hydrolases"/>
    <property type="match status" value="1"/>
</dbReference>
<dbReference type="Pfam" id="PF01637">
    <property type="entry name" value="ATPase_2"/>
    <property type="match status" value="1"/>
</dbReference>
<dbReference type="RefSeq" id="WP_341266452.1">
    <property type="nucleotide sequence ID" value="NZ_CP146843.1"/>
</dbReference>
<evidence type="ECO:0000313" key="2">
    <source>
        <dbReference type="EMBL" id="WYY26553.1"/>
    </source>
</evidence>
<dbReference type="PANTHER" id="PTHR34704">
    <property type="entry name" value="ATPASE"/>
    <property type="match status" value="1"/>
</dbReference>
<sequence>MNKNKFIGRQSEMSLFKNKIETDFFEFGLLYGRRRIGKTMLLREIQRLYPLNSIYYPANSKGIDSNLKELSRIIADFFQEPVFFQRYEDIFKYLVKKNYSEQIIIMIDEFTYLIDDDRSILTIFQNIIDDPIIKNSSLKLILSGNHIGMIEDMISLSQPLFGRATFQKQLHI</sequence>